<dbReference type="Pfam" id="PF01261">
    <property type="entry name" value="AP_endonuc_2"/>
    <property type="match status" value="1"/>
</dbReference>
<dbReference type="RefSeq" id="WP_063235880.1">
    <property type="nucleotide sequence ID" value="NZ_BCVO01000032.1"/>
</dbReference>
<proteinExistence type="predicted"/>
<dbReference type="GeneID" id="56474390"/>
<dbReference type="PANTHER" id="PTHR12110:SF41">
    <property type="entry name" value="INOSOSE DEHYDRATASE"/>
    <property type="match status" value="1"/>
</dbReference>
<gene>
    <name evidence="2" type="ORF">BS1321_16645</name>
</gene>
<dbReference type="SUPFAM" id="SSF51658">
    <property type="entry name" value="Xylose isomerase-like"/>
    <property type="match status" value="1"/>
</dbReference>
<accession>A0A223EJH3</accession>
<evidence type="ECO:0000313" key="2">
    <source>
        <dbReference type="EMBL" id="ASS95397.1"/>
    </source>
</evidence>
<name>A0A223EJH3_9BACI</name>
<dbReference type="InterPro" id="IPR013022">
    <property type="entry name" value="Xyl_isomerase-like_TIM-brl"/>
</dbReference>
<evidence type="ECO:0000259" key="1">
    <source>
        <dbReference type="Pfam" id="PF01261"/>
    </source>
</evidence>
<dbReference type="AlphaFoldDB" id="A0A223EJH3"/>
<evidence type="ECO:0000313" key="3">
    <source>
        <dbReference type="Proteomes" id="UP000214618"/>
    </source>
</evidence>
<organism evidence="2 3">
    <name type="scientific">Peribacillus simplex NBRC 15720 = DSM 1321</name>
    <dbReference type="NCBI Taxonomy" id="1349754"/>
    <lineage>
        <taxon>Bacteria</taxon>
        <taxon>Bacillati</taxon>
        <taxon>Bacillota</taxon>
        <taxon>Bacilli</taxon>
        <taxon>Bacillales</taxon>
        <taxon>Bacillaceae</taxon>
        <taxon>Peribacillus</taxon>
    </lineage>
</organism>
<protein>
    <recommendedName>
        <fullName evidence="1">Xylose isomerase-like TIM barrel domain-containing protein</fullName>
    </recommendedName>
</protein>
<feature type="domain" description="Xylose isomerase-like TIM barrel" evidence="1">
    <location>
        <begin position="25"/>
        <end position="198"/>
    </location>
</feature>
<dbReference type="InterPro" id="IPR050312">
    <property type="entry name" value="IolE/XylAMocC-like"/>
</dbReference>
<dbReference type="OrthoDB" id="2237247at2"/>
<sequence length="256" mass="29215">MKVFVCMNSIPLEVLQTLGHLEIIKASAAAGADGIEIRRELLGPDDTLEELGALCRELNLDIYYSAPDFLIGTNHQMNEIGFKRLAREADELGAELLKMPLGNYDFFKTDMFRMNEVLVENLQNRELKITIENDQTLGGGNVNRIAHFLSRTEKLDIPIRLTFDTGNWLYTEEVPMKAAKDLAGYVDYIHLKQVKREKEEWVTEPVSLPLQPDVIELMERFSGTCPRAIEFPVTLENVETYISHMKMERGVSHERA</sequence>
<dbReference type="PANTHER" id="PTHR12110">
    <property type="entry name" value="HYDROXYPYRUVATE ISOMERASE"/>
    <property type="match status" value="1"/>
</dbReference>
<dbReference type="Proteomes" id="UP000214618">
    <property type="component" value="Chromosome"/>
</dbReference>
<dbReference type="InterPro" id="IPR036237">
    <property type="entry name" value="Xyl_isomerase-like_sf"/>
</dbReference>
<dbReference type="Gene3D" id="3.20.20.150">
    <property type="entry name" value="Divalent-metal-dependent TIM barrel enzymes"/>
    <property type="match status" value="1"/>
</dbReference>
<dbReference type="EMBL" id="CP017704">
    <property type="protein sequence ID" value="ASS95397.1"/>
    <property type="molecule type" value="Genomic_DNA"/>
</dbReference>
<reference evidence="2 3" key="1">
    <citation type="submission" date="2016-10" db="EMBL/GenBank/DDBJ databases">
        <title>The whole genome sequencing and assembly of Bacillus simplex DSM 1321 strain.</title>
        <authorList>
            <person name="Park M.-K."/>
            <person name="Lee Y.-J."/>
            <person name="Yi H."/>
            <person name="Bahn Y.-S."/>
            <person name="Kim J.F."/>
            <person name="Lee D.-W."/>
        </authorList>
    </citation>
    <scope>NUCLEOTIDE SEQUENCE [LARGE SCALE GENOMIC DNA]</scope>
    <source>
        <strain evidence="2 3">DSM 1321</strain>
    </source>
</reference>